<protein>
    <submittedName>
        <fullName evidence="1">Uncharacterized protein</fullName>
    </submittedName>
</protein>
<evidence type="ECO:0000313" key="2">
    <source>
        <dbReference type="Proteomes" id="UP001609376"/>
    </source>
</evidence>
<name>A0ABW7LFU0_9RHOB</name>
<gene>
    <name evidence="1" type="ORF">ACHFJ0_00505</name>
</gene>
<sequence>MKSYAIRDRAGIAEAIAEYFGWDKAAFVRAALQTHYGHEAANDLLRPMFGPKSLTPRETDGVIYGIAAYAMERHLHYVEANMRKSKVPESWMNFQEDAIPPLAQAVRRAFMEVMQGN</sequence>
<dbReference type="EMBL" id="JBIMPR010000001">
    <property type="protein sequence ID" value="MFH5772694.1"/>
    <property type="molecule type" value="Genomic_DNA"/>
</dbReference>
<evidence type="ECO:0000313" key="1">
    <source>
        <dbReference type="EMBL" id="MFH5772694.1"/>
    </source>
</evidence>
<accession>A0ABW7LFU0</accession>
<comment type="caution">
    <text evidence="1">The sequence shown here is derived from an EMBL/GenBank/DDBJ whole genome shotgun (WGS) entry which is preliminary data.</text>
</comment>
<proteinExistence type="predicted"/>
<reference evidence="1 2" key="1">
    <citation type="submission" date="2024-10" db="EMBL/GenBank/DDBJ databases">
        <title>Paracoccus drimophilus sp. nov., a novel bacterium from corn roots in Hunan.</title>
        <authorList>
            <person name="Li X."/>
        </authorList>
    </citation>
    <scope>NUCLEOTIDE SEQUENCE [LARGE SCALE GENOMIC DNA]</scope>
    <source>
        <strain evidence="1 2">NGMCC 1.201697</strain>
    </source>
</reference>
<dbReference type="Proteomes" id="UP001609376">
    <property type="component" value="Unassembled WGS sequence"/>
</dbReference>
<keyword evidence="2" id="KW-1185">Reference proteome</keyword>
<organism evidence="1 2">
    <name type="scientific">Paracoccus broussonetiae subsp. drimophilus</name>
    <dbReference type="NCBI Taxonomy" id="3373869"/>
    <lineage>
        <taxon>Bacteria</taxon>
        <taxon>Pseudomonadati</taxon>
        <taxon>Pseudomonadota</taxon>
        <taxon>Alphaproteobacteria</taxon>
        <taxon>Rhodobacterales</taxon>
        <taxon>Paracoccaceae</taxon>
        <taxon>Paracoccus</taxon>
        <taxon>Paracoccus broussonetiae</taxon>
    </lineage>
</organism>
<dbReference type="RefSeq" id="WP_395131041.1">
    <property type="nucleotide sequence ID" value="NZ_JBIMPR010000001.1"/>
</dbReference>